<accession>A0A6C0JEE8</accession>
<protein>
    <submittedName>
        <fullName evidence="2">Uncharacterized protein</fullName>
    </submittedName>
</protein>
<evidence type="ECO:0000256" key="1">
    <source>
        <dbReference type="SAM" id="MobiDB-lite"/>
    </source>
</evidence>
<organism evidence="2">
    <name type="scientific">viral metagenome</name>
    <dbReference type="NCBI Taxonomy" id="1070528"/>
    <lineage>
        <taxon>unclassified sequences</taxon>
        <taxon>metagenomes</taxon>
        <taxon>organismal metagenomes</taxon>
    </lineage>
</organism>
<feature type="compositionally biased region" description="Basic and acidic residues" evidence="1">
    <location>
        <begin position="27"/>
        <end position="37"/>
    </location>
</feature>
<sequence>MPLPYHAGKSKLAKTISKMVYKKIGKKEKEKNTEKENTISSQKNTET</sequence>
<evidence type="ECO:0000313" key="2">
    <source>
        <dbReference type="EMBL" id="QHU02867.1"/>
    </source>
</evidence>
<dbReference type="AlphaFoldDB" id="A0A6C0JEE8"/>
<dbReference type="EMBL" id="MN740367">
    <property type="protein sequence ID" value="QHU02867.1"/>
    <property type="molecule type" value="Genomic_DNA"/>
</dbReference>
<proteinExistence type="predicted"/>
<feature type="region of interest" description="Disordered" evidence="1">
    <location>
        <begin position="24"/>
        <end position="47"/>
    </location>
</feature>
<name>A0A6C0JEE8_9ZZZZ</name>
<reference evidence="2" key="1">
    <citation type="journal article" date="2020" name="Nature">
        <title>Giant virus diversity and host interactions through global metagenomics.</title>
        <authorList>
            <person name="Schulz F."/>
            <person name="Roux S."/>
            <person name="Paez-Espino D."/>
            <person name="Jungbluth S."/>
            <person name="Walsh D.A."/>
            <person name="Denef V.J."/>
            <person name="McMahon K.D."/>
            <person name="Konstantinidis K.T."/>
            <person name="Eloe-Fadrosh E.A."/>
            <person name="Kyrpides N.C."/>
            <person name="Woyke T."/>
        </authorList>
    </citation>
    <scope>NUCLEOTIDE SEQUENCE</scope>
    <source>
        <strain evidence="2">GVMAG-M-3300025890-48</strain>
    </source>
</reference>